<dbReference type="SMART" id="SM00448">
    <property type="entry name" value="REC"/>
    <property type="match status" value="1"/>
</dbReference>
<dbReference type="Pfam" id="PF00072">
    <property type="entry name" value="Response_reg"/>
    <property type="match status" value="1"/>
</dbReference>
<sequence>MLVAEDSSVIQNITRKVLQFQNYEIISVKNGQQVLDKLNKDHYDAILLDINMPVMDGMECAQKIRALDDDSKNNVPIVAITGNAKNYSMDDFKAVGINEYLPKPLNFDNLVNVVNKVTNN</sequence>
<dbReference type="RefSeq" id="WP_169656885.1">
    <property type="nucleotide sequence ID" value="NZ_JABANE010000025.1"/>
</dbReference>
<dbReference type="Gene3D" id="3.40.50.2300">
    <property type="match status" value="1"/>
</dbReference>
<dbReference type="PROSITE" id="PS50110">
    <property type="entry name" value="RESPONSE_REGULATORY"/>
    <property type="match status" value="1"/>
</dbReference>
<accession>A0A7X9RTL0</accession>
<keyword evidence="1 3" id="KW-0597">Phosphoprotein</keyword>
<evidence type="ECO:0000313" key="5">
    <source>
        <dbReference type="EMBL" id="NME68566.1"/>
    </source>
</evidence>
<dbReference type="InterPro" id="IPR001789">
    <property type="entry name" value="Sig_transdc_resp-reg_receiver"/>
</dbReference>
<organism evidence="5 6">
    <name type="scientific">Flammeovirga aprica JL-4</name>
    <dbReference type="NCBI Taxonomy" id="694437"/>
    <lineage>
        <taxon>Bacteria</taxon>
        <taxon>Pseudomonadati</taxon>
        <taxon>Bacteroidota</taxon>
        <taxon>Cytophagia</taxon>
        <taxon>Cytophagales</taxon>
        <taxon>Flammeovirgaceae</taxon>
        <taxon>Flammeovirga</taxon>
    </lineage>
</organism>
<dbReference type="InterPro" id="IPR011006">
    <property type="entry name" value="CheY-like_superfamily"/>
</dbReference>
<dbReference type="EMBL" id="JABANE010000025">
    <property type="protein sequence ID" value="NME68566.1"/>
    <property type="molecule type" value="Genomic_DNA"/>
</dbReference>
<feature type="modified residue" description="4-aspartylphosphate" evidence="3">
    <location>
        <position position="49"/>
    </location>
</feature>
<dbReference type="SUPFAM" id="SSF52172">
    <property type="entry name" value="CheY-like"/>
    <property type="match status" value="1"/>
</dbReference>
<reference evidence="5 6" key="1">
    <citation type="submission" date="2020-04" db="EMBL/GenBank/DDBJ databases">
        <title>Flammeovirga sp. SR4, a novel species isolated from seawater.</title>
        <authorList>
            <person name="Wang X."/>
        </authorList>
    </citation>
    <scope>NUCLEOTIDE SEQUENCE [LARGE SCALE GENOMIC DNA]</scope>
    <source>
        <strain evidence="5 6">ATCC 23126</strain>
    </source>
</reference>
<evidence type="ECO:0000256" key="3">
    <source>
        <dbReference type="PROSITE-ProRule" id="PRU00169"/>
    </source>
</evidence>
<comment type="caution">
    <text evidence="5">The sequence shown here is derived from an EMBL/GenBank/DDBJ whole genome shotgun (WGS) entry which is preliminary data.</text>
</comment>
<dbReference type="GO" id="GO:0000160">
    <property type="term" value="P:phosphorelay signal transduction system"/>
    <property type="evidence" value="ECO:0007669"/>
    <property type="project" value="UniProtKB-KW"/>
</dbReference>
<evidence type="ECO:0000256" key="1">
    <source>
        <dbReference type="ARBA" id="ARBA00022553"/>
    </source>
</evidence>
<dbReference type="PANTHER" id="PTHR45339:SF1">
    <property type="entry name" value="HYBRID SIGNAL TRANSDUCTION HISTIDINE KINASE J"/>
    <property type="match status" value="1"/>
</dbReference>
<proteinExistence type="predicted"/>
<evidence type="ECO:0000259" key="4">
    <source>
        <dbReference type="PROSITE" id="PS50110"/>
    </source>
</evidence>
<dbReference type="PANTHER" id="PTHR45339">
    <property type="entry name" value="HYBRID SIGNAL TRANSDUCTION HISTIDINE KINASE J"/>
    <property type="match status" value="1"/>
</dbReference>
<evidence type="ECO:0000313" key="6">
    <source>
        <dbReference type="Proteomes" id="UP000576082"/>
    </source>
</evidence>
<gene>
    <name evidence="5" type="ORF">HHU12_11400</name>
</gene>
<protein>
    <submittedName>
        <fullName evidence="5">Response regulator</fullName>
    </submittedName>
</protein>
<feature type="domain" description="Response regulatory" evidence="4">
    <location>
        <begin position="1"/>
        <end position="118"/>
    </location>
</feature>
<dbReference type="CDD" id="cd17546">
    <property type="entry name" value="REC_hyHK_CKI1_RcsC-like"/>
    <property type="match status" value="1"/>
</dbReference>
<dbReference type="Proteomes" id="UP000576082">
    <property type="component" value="Unassembled WGS sequence"/>
</dbReference>
<dbReference type="AlphaFoldDB" id="A0A7X9RTL0"/>
<keyword evidence="2" id="KW-0902">Two-component regulatory system</keyword>
<keyword evidence="6" id="KW-1185">Reference proteome</keyword>
<evidence type="ECO:0000256" key="2">
    <source>
        <dbReference type="ARBA" id="ARBA00023012"/>
    </source>
</evidence>
<name>A0A7X9RTL0_9BACT</name>